<proteinExistence type="predicted"/>
<evidence type="ECO:0000313" key="5">
    <source>
        <dbReference type="Proteomes" id="UP000053660"/>
    </source>
</evidence>
<keyword evidence="2" id="KW-0472">Membrane</keyword>
<sequence length="472" mass="51220">MSGWRSITTILCFMLAIVEAQMAVLLPPPIIRPPLFIPLSPFGGQLPSQDSSTGSPPPSRVLPSLSQPPPQVPLPPSGNPPPRRLSPLNQPPPHALRPDNQPPPRVPPTHLSTPPNVPLPGTQPHQVPPPRLGTPPYAPLPDIQPPPNVPLPGVHPPPNVPLPGVHPPPNVPLPGVHPPPYVPVPGNQPPPYVPPPGIQPHPQAPPPYPSNQLPPPYYPEQNDQEYDSNFAPGNEYGGIYPEDCGSRGRIGGFKLVEIYPLDYGVEFIREDLLFLAHCEKNYALVDFVPRNKFPIGNVTSCTSWFNSSTAYCAKGPSTSDDWLEGAIASSLTAFSESSAVACVARRCYWNSKLIFGGQKAANITTSPTTSSTTESTTFSTTYENTSLSTTTLDSDEVIFEIEDLDGIIRHLKEAYIDSLKEAEENEEEEAEALVFYSVIATSLFFSLFAVVAGFQSVIIMLRQPRTTQNKPK</sequence>
<name>A0A0B1SAL2_OESDE</name>
<protein>
    <submittedName>
        <fullName evidence="4">Uncharacterized protein</fullName>
    </submittedName>
</protein>
<dbReference type="Proteomes" id="UP000053660">
    <property type="component" value="Unassembled WGS sequence"/>
</dbReference>
<evidence type="ECO:0000313" key="4">
    <source>
        <dbReference type="EMBL" id="KHJ80250.1"/>
    </source>
</evidence>
<dbReference type="PRINTS" id="PR01217">
    <property type="entry name" value="PRICHEXTENSN"/>
</dbReference>
<feature type="compositionally biased region" description="Pro residues" evidence="1">
    <location>
        <begin position="126"/>
        <end position="155"/>
    </location>
</feature>
<feature type="region of interest" description="Disordered" evidence="1">
    <location>
        <begin position="179"/>
        <end position="217"/>
    </location>
</feature>
<keyword evidence="2" id="KW-1133">Transmembrane helix</keyword>
<keyword evidence="2" id="KW-0812">Transmembrane</keyword>
<feature type="region of interest" description="Disordered" evidence="1">
    <location>
        <begin position="42"/>
        <end position="155"/>
    </location>
</feature>
<gene>
    <name evidence="4" type="ORF">OESDEN_20078</name>
</gene>
<feature type="transmembrane region" description="Helical" evidence="2">
    <location>
        <begin position="433"/>
        <end position="461"/>
    </location>
</feature>
<dbReference type="EMBL" id="KN601328">
    <property type="protein sequence ID" value="KHJ80250.1"/>
    <property type="molecule type" value="Genomic_DNA"/>
</dbReference>
<evidence type="ECO:0000256" key="3">
    <source>
        <dbReference type="SAM" id="SignalP"/>
    </source>
</evidence>
<feature type="compositionally biased region" description="Pro residues" evidence="1">
    <location>
        <begin position="55"/>
        <end position="107"/>
    </location>
</feature>
<feature type="signal peptide" evidence="3">
    <location>
        <begin position="1"/>
        <end position="20"/>
    </location>
</feature>
<accession>A0A0B1SAL2</accession>
<feature type="chain" id="PRO_5002060855" evidence="3">
    <location>
        <begin position="21"/>
        <end position="472"/>
    </location>
</feature>
<reference evidence="4 5" key="1">
    <citation type="submission" date="2014-03" db="EMBL/GenBank/DDBJ databases">
        <title>Draft genome of the hookworm Oesophagostomum dentatum.</title>
        <authorList>
            <person name="Mitreva M."/>
        </authorList>
    </citation>
    <scope>NUCLEOTIDE SEQUENCE [LARGE SCALE GENOMIC DNA]</scope>
    <source>
        <strain evidence="4 5">OD-Hann</strain>
    </source>
</reference>
<evidence type="ECO:0000256" key="2">
    <source>
        <dbReference type="SAM" id="Phobius"/>
    </source>
</evidence>
<keyword evidence="3" id="KW-0732">Signal</keyword>
<organism evidence="4 5">
    <name type="scientific">Oesophagostomum dentatum</name>
    <name type="common">Nodular worm</name>
    <dbReference type="NCBI Taxonomy" id="61180"/>
    <lineage>
        <taxon>Eukaryota</taxon>
        <taxon>Metazoa</taxon>
        <taxon>Ecdysozoa</taxon>
        <taxon>Nematoda</taxon>
        <taxon>Chromadorea</taxon>
        <taxon>Rhabditida</taxon>
        <taxon>Rhabditina</taxon>
        <taxon>Rhabditomorpha</taxon>
        <taxon>Strongyloidea</taxon>
        <taxon>Strongylidae</taxon>
        <taxon>Oesophagostomum</taxon>
    </lineage>
</organism>
<dbReference type="AlphaFoldDB" id="A0A0B1SAL2"/>
<keyword evidence="5" id="KW-1185">Reference proteome</keyword>
<evidence type="ECO:0000256" key="1">
    <source>
        <dbReference type="SAM" id="MobiDB-lite"/>
    </source>
</evidence>